<comment type="subcellular location">
    <subcellularLocation>
        <location evidence="1 9">Nucleus</location>
    </subcellularLocation>
</comment>
<keyword evidence="4 9" id="KW-0805">Transcription regulation</keyword>
<dbReference type="OrthoDB" id="5329317at2759"/>
<dbReference type="GO" id="GO:0006357">
    <property type="term" value="P:regulation of transcription by RNA polymerase II"/>
    <property type="evidence" value="ECO:0007669"/>
    <property type="project" value="InterPro"/>
</dbReference>
<organism evidence="12">
    <name type="scientific">Dissoconium aciculare CBS 342.82</name>
    <dbReference type="NCBI Taxonomy" id="1314786"/>
    <lineage>
        <taxon>Eukaryota</taxon>
        <taxon>Fungi</taxon>
        <taxon>Dikarya</taxon>
        <taxon>Ascomycota</taxon>
        <taxon>Pezizomycotina</taxon>
        <taxon>Dothideomycetes</taxon>
        <taxon>Dothideomycetidae</taxon>
        <taxon>Mycosphaerellales</taxon>
        <taxon>Dissoconiaceae</taxon>
        <taxon>Dissoconium</taxon>
    </lineage>
</organism>
<evidence type="ECO:0000256" key="6">
    <source>
        <dbReference type="ARBA" id="ARBA00023163"/>
    </source>
</evidence>
<feature type="region of interest" description="Disordered" evidence="10">
    <location>
        <begin position="190"/>
        <end position="226"/>
    </location>
</feature>
<evidence type="ECO:0000256" key="1">
    <source>
        <dbReference type="ARBA" id="ARBA00004123"/>
    </source>
</evidence>
<reference evidence="12" key="3">
    <citation type="submission" date="2025-08" db="UniProtKB">
        <authorList>
            <consortium name="RefSeq"/>
        </authorList>
    </citation>
    <scope>IDENTIFICATION</scope>
    <source>
        <strain evidence="12">CBS 342.82</strain>
    </source>
</reference>
<evidence type="ECO:0000256" key="10">
    <source>
        <dbReference type="SAM" id="MobiDB-lite"/>
    </source>
</evidence>
<dbReference type="Gene3D" id="6.10.250.2610">
    <property type="match status" value="1"/>
</dbReference>
<comment type="similarity">
    <text evidence="2 9">Belongs to the Mediator complex subunit 8 family.</text>
</comment>
<dbReference type="InterPro" id="IPR019364">
    <property type="entry name" value="Mediatior_Med8_fun/met"/>
</dbReference>
<evidence type="ECO:0000313" key="12">
    <source>
        <dbReference type="RefSeq" id="XP_033464273.1"/>
    </source>
</evidence>
<dbReference type="GO" id="GO:0070847">
    <property type="term" value="C:core mediator complex"/>
    <property type="evidence" value="ECO:0007669"/>
    <property type="project" value="TreeGrafter"/>
</dbReference>
<reference evidence="12" key="1">
    <citation type="submission" date="2020-01" db="EMBL/GenBank/DDBJ databases">
        <authorList>
            <consortium name="DOE Joint Genome Institute"/>
            <person name="Haridas S."/>
            <person name="Albert R."/>
            <person name="Binder M."/>
            <person name="Bloem J."/>
            <person name="Labutti K."/>
            <person name="Salamov A."/>
            <person name="Andreopoulos B."/>
            <person name="Baker S.E."/>
            <person name="Barry K."/>
            <person name="Bills G."/>
            <person name="Bluhm B.H."/>
            <person name="Cannon C."/>
            <person name="Castanera R."/>
            <person name="Culley D.E."/>
            <person name="Daum C."/>
            <person name="Ezra D."/>
            <person name="Gonzalez J.B."/>
            <person name="Henrissat B."/>
            <person name="Kuo A."/>
            <person name="Liang C."/>
            <person name="Lipzen A."/>
            <person name="Lutzoni F."/>
            <person name="Magnuson J."/>
            <person name="Mondo S."/>
            <person name="Nolan M."/>
            <person name="Ohm R."/>
            <person name="Pangilinan J."/>
            <person name="Park H.-J."/>
            <person name="Ramirez L."/>
            <person name="Alfaro M."/>
            <person name="Sun H."/>
            <person name="Tritt A."/>
            <person name="Yoshinaga Y."/>
            <person name="Zwiers L.-H."/>
            <person name="Turgeon B.G."/>
            <person name="Goodwin S.B."/>
            <person name="Spatafora J.W."/>
            <person name="Crous P.W."/>
            <person name="Grigoriev I.V."/>
        </authorList>
    </citation>
    <scope>NUCLEOTIDE SEQUENCE</scope>
    <source>
        <strain evidence="12">CBS 342.82</strain>
    </source>
</reference>
<proteinExistence type="inferred from homology"/>
<dbReference type="PANTHER" id="PTHR13074">
    <property type="entry name" value="MEDIATOR OF RNA POLYMERASE II TRANSCRIPTION SUBUNIT 8"/>
    <property type="match status" value="1"/>
</dbReference>
<comment type="subunit">
    <text evidence="9">Component of the Mediator complex.</text>
</comment>
<sequence>MANVGTILPQDHIKALDSLRSRLAQLSTSITLLKQQLEFTETIPPWPSLQKNATSVEYNLRKVGDSMMSFQNVFATAHAYPLPQFPGTSQEHLLQMLLRKKLEPRAEDWLEEALQWHTAYQEVNVDKGATDRLDMEQLKPLWDWARPLTSEIANGLDEEDVFRDNFTIAERQTGIENVNTGIHKNLDIYGEDDDEDDDNSDAGAAMVGVESTSKAKRAPVSSPQQAPLPLVDLLRFMSSGATPSR</sequence>
<evidence type="ECO:0000256" key="5">
    <source>
        <dbReference type="ARBA" id="ARBA00023159"/>
    </source>
</evidence>
<evidence type="ECO:0000256" key="8">
    <source>
        <dbReference type="ARBA" id="ARBA00031261"/>
    </source>
</evidence>
<evidence type="ECO:0000313" key="11">
    <source>
        <dbReference type="Proteomes" id="UP000504637"/>
    </source>
</evidence>
<dbReference type="Pfam" id="PF10232">
    <property type="entry name" value="Med8"/>
    <property type="match status" value="1"/>
</dbReference>
<evidence type="ECO:0000256" key="9">
    <source>
        <dbReference type="RuleBase" id="RU364144"/>
    </source>
</evidence>
<name>A0A6J3MJW5_9PEZI</name>
<feature type="compositionally biased region" description="Acidic residues" evidence="10">
    <location>
        <begin position="190"/>
        <end position="200"/>
    </location>
</feature>
<keyword evidence="7 9" id="KW-0539">Nucleus</keyword>
<accession>A0A6J3MJW5</accession>
<dbReference type="PANTHER" id="PTHR13074:SF9">
    <property type="entry name" value="MEDIATOR OF RNA POLYMERASE II TRANSCRIPTION SUBUNIT 8"/>
    <property type="match status" value="1"/>
</dbReference>
<reference evidence="12" key="2">
    <citation type="submission" date="2020-04" db="EMBL/GenBank/DDBJ databases">
        <authorList>
            <consortium name="NCBI Genome Project"/>
        </authorList>
    </citation>
    <scope>NUCLEOTIDE SEQUENCE</scope>
    <source>
        <strain evidence="12">CBS 342.82</strain>
    </source>
</reference>
<protein>
    <recommendedName>
        <fullName evidence="3 9">Mediator of RNA polymerase II transcription subunit 8</fullName>
    </recommendedName>
    <alternativeName>
        <fullName evidence="8 9">Mediator complex subunit 8</fullName>
    </alternativeName>
</protein>
<evidence type="ECO:0000256" key="4">
    <source>
        <dbReference type="ARBA" id="ARBA00023015"/>
    </source>
</evidence>
<evidence type="ECO:0000256" key="3">
    <source>
        <dbReference type="ARBA" id="ARBA00020637"/>
    </source>
</evidence>
<evidence type="ECO:0000256" key="2">
    <source>
        <dbReference type="ARBA" id="ARBA00005716"/>
    </source>
</evidence>
<dbReference type="RefSeq" id="XP_033464273.1">
    <property type="nucleotide sequence ID" value="XM_033607201.1"/>
</dbReference>
<keyword evidence="6 9" id="KW-0804">Transcription</keyword>
<evidence type="ECO:0000256" key="7">
    <source>
        <dbReference type="ARBA" id="ARBA00023242"/>
    </source>
</evidence>
<dbReference type="GO" id="GO:0000978">
    <property type="term" value="F:RNA polymerase II cis-regulatory region sequence-specific DNA binding"/>
    <property type="evidence" value="ECO:0007669"/>
    <property type="project" value="TreeGrafter"/>
</dbReference>
<dbReference type="GO" id="GO:0016592">
    <property type="term" value="C:mediator complex"/>
    <property type="evidence" value="ECO:0007669"/>
    <property type="project" value="InterPro"/>
</dbReference>
<gene>
    <name evidence="9" type="primary">MED8</name>
    <name evidence="12" type="ORF">K489DRAFT_405960</name>
</gene>
<comment type="function">
    <text evidence="9">Component of the Mediator complex, a coactivator involved in the regulated transcription of nearly all RNA polymerase II-dependent genes. Mediator functions as a bridge to convey information from gene-specific regulatory proteins to the basal RNA polymerase II transcription machinery. Mediator is recruited to promoters by direct interactions with regulatory proteins and serves as a scaffold for the assembly of a functional preinitiation complex with RNA polymerase II and the general transcription factors.</text>
</comment>
<keyword evidence="5 9" id="KW-0010">Activator</keyword>
<keyword evidence="11" id="KW-1185">Reference proteome</keyword>
<dbReference type="Gene3D" id="1.20.58.1710">
    <property type="match status" value="1"/>
</dbReference>
<dbReference type="Proteomes" id="UP000504637">
    <property type="component" value="Unplaced"/>
</dbReference>
<dbReference type="GO" id="GO:0003712">
    <property type="term" value="F:transcription coregulator activity"/>
    <property type="evidence" value="ECO:0007669"/>
    <property type="project" value="InterPro"/>
</dbReference>
<dbReference type="AlphaFoldDB" id="A0A6J3MJW5"/>